<keyword evidence="9" id="KW-0560">Oxidoreductase</keyword>
<dbReference type="InterPro" id="IPR009010">
    <property type="entry name" value="Asp_de-COase-like_dom_sf"/>
</dbReference>
<keyword evidence="6" id="KW-0479">Metal-binding</keyword>
<evidence type="ECO:0000256" key="2">
    <source>
        <dbReference type="ARBA" id="ARBA00004418"/>
    </source>
</evidence>
<dbReference type="PROSITE" id="PS51318">
    <property type="entry name" value="TAT"/>
    <property type="match status" value="1"/>
</dbReference>
<sequence>MSLSRRNFLKGSVATAIAANGLTLFPAGKIFASDTQVIPSATHYGPFNAVVKNGKLIGVQPVNDIDPFPTEMLTKGIISRTFDDTRIKYPMVRKSLVEDPLGDHNPHLRGKEPFVRVSWDTAIALTSYCIARTIEKHGNEAVFSSSYGGWSHAGLNRPQTLQGRFFNLIGGQSSCAGDYSAGASGVILPHVIGDMEVYSPQTAWKVIEENTELVLFVGCDPWKTNRIEFRVADHSMQKHWEAFKEKGVKFISINPQKTQTDKALGSDMINIRPNTDTVLFSAMSYYLVKNNKHDQAYIDKYTVGFDKYLDYLNGTTDGTEKTPEWAAEITGIPAEQITALADLCMSKRTQIAAGWALQRADHGEMIHWAIINFASIMGKIGKPGQGAGFSFHYGNGGTAQSGKRMPIGLSQGRNPVTKICPVVMISDMLNNPGKAYTRDGANLTLPNAKLIYNAGNNLLSHQQDTNELIQALNNNIDTVICQDAWWCASAKYADIVLPATTTLERDDITSGGTYSNNKIYAMRKVIEPVGESLDDYEIFSRLAFMFNVHDKYTEDKTYFQHIKSSYEASDATEDFDTFWKNGVTHLSTPEEANNWTRHGDFYKDPEAHPLHTKSGKIELFCETVASFKAEGCPGMPQWIPPFEWLGNAKEGQVHVLSPHPWMRLHSQMANADVNSYESVQGRQMVLMNKEDAAAHGIKDGDLVEVYNERGALIGGAKLTDEAMRGVIYIHEGAWLQLDSKGRCNSGSINMLTSSKPCSGLSDATSANTCLAYFKKCTDPESPNEAYQPPKIVKTEAQVDLWALQLGKRIKAVAAAEGPEQSPGEKMYYSSCTLCHAAPHPSDFTYKQWKGITNSMFPRAGLNEKDRKLVLDFLKEHAKKG</sequence>
<dbReference type="GO" id="GO:0030288">
    <property type="term" value="C:outer membrane-bounded periplasmic space"/>
    <property type="evidence" value="ECO:0007669"/>
    <property type="project" value="TreeGrafter"/>
</dbReference>
<dbReference type="SUPFAM" id="SSF50692">
    <property type="entry name" value="ADC-like"/>
    <property type="match status" value="1"/>
</dbReference>
<dbReference type="InterPro" id="IPR006311">
    <property type="entry name" value="TAT_signal"/>
</dbReference>
<dbReference type="InterPro" id="IPR041460">
    <property type="entry name" value="Molybdopterin_N"/>
</dbReference>
<dbReference type="InterPro" id="IPR050612">
    <property type="entry name" value="Prok_Mopterin_Oxidored"/>
</dbReference>
<accession>A0A1V1V3Z2</accession>
<dbReference type="Proteomes" id="UP000218676">
    <property type="component" value="Chromosome 1"/>
</dbReference>
<keyword evidence="5" id="KW-0500">Molybdenum</keyword>
<feature type="domain" description="Molybdopterin dinucleotide-binding" evidence="11">
    <location>
        <begin position="655"/>
        <end position="769"/>
    </location>
</feature>
<evidence type="ECO:0000256" key="6">
    <source>
        <dbReference type="ARBA" id="ARBA00022723"/>
    </source>
</evidence>
<comment type="cofactor">
    <cofactor evidence="1">
        <name>Mo-bis(molybdopterin guanine dinucleotide)</name>
        <dbReference type="ChEBI" id="CHEBI:60539"/>
    </cofactor>
</comment>
<evidence type="ECO:0000259" key="10">
    <source>
        <dbReference type="Pfam" id="PF00384"/>
    </source>
</evidence>
<protein>
    <recommendedName>
        <fullName evidence="4">trimethylamine-N-oxide reductase</fullName>
        <ecNumber evidence="4">1.7.2.3</ecNumber>
    </recommendedName>
</protein>
<dbReference type="PANTHER" id="PTHR43742">
    <property type="entry name" value="TRIMETHYLAMINE-N-OXIDE REDUCTASE"/>
    <property type="match status" value="1"/>
</dbReference>
<evidence type="ECO:0000313" key="14">
    <source>
        <dbReference type="EMBL" id="QOD57394.1"/>
    </source>
</evidence>
<dbReference type="InterPro" id="IPR006657">
    <property type="entry name" value="MoPterin_dinucl-bd_dom"/>
</dbReference>
<evidence type="ECO:0000256" key="7">
    <source>
        <dbReference type="ARBA" id="ARBA00022729"/>
    </source>
</evidence>
<dbReference type="InterPro" id="IPR006655">
    <property type="entry name" value="Mopterin_OxRdtase_prok_CS"/>
</dbReference>
<dbReference type="EMBL" id="CP061854">
    <property type="protein sequence ID" value="QOD57394.1"/>
    <property type="molecule type" value="Genomic_DNA"/>
</dbReference>
<dbReference type="PROSITE" id="PS00932">
    <property type="entry name" value="MOLYBDOPTERIN_PROK_3"/>
    <property type="match status" value="1"/>
</dbReference>
<dbReference type="GO" id="GO:0009055">
    <property type="term" value="F:electron transfer activity"/>
    <property type="evidence" value="ECO:0007669"/>
    <property type="project" value="InterPro"/>
</dbReference>
<dbReference type="PANTHER" id="PTHR43742:SF10">
    <property type="entry name" value="TRIMETHYLAMINE-N-OXIDE REDUCTASE 2"/>
    <property type="match status" value="1"/>
</dbReference>
<evidence type="ECO:0000256" key="3">
    <source>
        <dbReference type="ARBA" id="ARBA00010312"/>
    </source>
</evidence>
<evidence type="ECO:0000313" key="13">
    <source>
        <dbReference type="EMBL" id="BAX53535.1"/>
    </source>
</evidence>
<gene>
    <name evidence="14" type="ORF">IC627_05405</name>
    <name evidence="13" type="ORF">PDPUS_1_02161</name>
</gene>
<dbReference type="AlphaFoldDB" id="A0A1V1V3Z2"/>
<dbReference type="Gene3D" id="3.40.228.10">
    <property type="entry name" value="Dimethylsulfoxide Reductase, domain 2"/>
    <property type="match status" value="1"/>
</dbReference>
<comment type="similarity">
    <text evidence="3">Belongs to the prokaryotic molybdopterin-containing oxidoreductase family.</text>
</comment>
<dbReference type="GO" id="GO:0030151">
    <property type="term" value="F:molybdenum ion binding"/>
    <property type="evidence" value="ECO:0007669"/>
    <property type="project" value="TreeGrafter"/>
</dbReference>
<evidence type="ECO:0000256" key="9">
    <source>
        <dbReference type="ARBA" id="ARBA00023002"/>
    </source>
</evidence>
<dbReference type="EC" id="1.7.2.3" evidence="4"/>
<evidence type="ECO:0000256" key="4">
    <source>
        <dbReference type="ARBA" id="ARBA00011885"/>
    </source>
</evidence>
<keyword evidence="8" id="KW-0574">Periplasm</keyword>
<evidence type="ECO:0000256" key="1">
    <source>
        <dbReference type="ARBA" id="ARBA00001942"/>
    </source>
</evidence>
<dbReference type="RefSeq" id="WP_086957028.1">
    <property type="nucleotide sequence ID" value="NZ_AP018045.1"/>
</dbReference>
<reference evidence="15" key="2">
    <citation type="submission" date="2017-05" db="EMBL/GenBank/DDBJ databases">
        <title>Whole genome sequence of fish pathogenic bacteria, Photobacterium damselae subsp. piscicida, strain 91-197, isolated from hybrid striped bass (Morone sp.) in USA.</title>
        <authorList>
            <person name="Teru Y."/>
            <person name="Hikima J."/>
            <person name="Kono T."/>
            <person name="Sakai M."/>
            <person name="Takano T."/>
            <person name="Hawke J.P."/>
            <person name="Takeyama H."/>
            <person name="Aoki T."/>
        </authorList>
    </citation>
    <scope>NUCLEOTIDE SEQUENCE [LARGE SCALE GENOMIC DNA]</scope>
    <source>
        <strain evidence="15">91-197</strain>
    </source>
</reference>
<feature type="domain" description="Molybdopterin oxidoreductase N-terminal" evidence="12">
    <location>
        <begin position="40"/>
        <end position="79"/>
    </location>
</feature>
<dbReference type="SUPFAM" id="SSF46626">
    <property type="entry name" value="Cytochrome c"/>
    <property type="match status" value="1"/>
</dbReference>
<feature type="domain" description="Molybdopterin oxidoreductase" evidence="10">
    <location>
        <begin position="86"/>
        <end position="543"/>
    </location>
</feature>
<dbReference type="InterPro" id="IPR006656">
    <property type="entry name" value="Mopterin_OxRdtase"/>
</dbReference>
<evidence type="ECO:0000256" key="5">
    <source>
        <dbReference type="ARBA" id="ARBA00022505"/>
    </source>
</evidence>
<dbReference type="Gene3D" id="3.40.50.740">
    <property type="match status" value="1"/>
</dbReference>
<dbReference type="EMBL" id="AP018045">
    <property type="protein sequence ID" value="BAX53535.1"/>
    <property type="molecule type" value="Genomic_DNA"/>
</dbReference>
<reference evidence="13" key="1">
    <citation type="journal article" date="2017" name="Genome Announc.">
        <title>Whole-Genome Sequence of Photobacterium damselae subsp. piscicida Strain 91-197, Isolated from Hybrid Striped Bass (Morone sp.) in the United States.</title>
        <authorList>
            <person name="Teru Y."/>
            <person name="Hikima J."/>
            <person name="Kono T."/>
            <person name="Sakai M."/>
            <person name="Takano T."/>
            <person name="Hawke J.P."/>
            <person name="Takeyama H."/>
            <person name="Aoki T."/>
        </authorList>
    </citation>
    <scope>NUCLEOTIDE SEQUENCE</scope>
    <source>
        <strain evidence="13">91-197</strain>
    </source>
</reference>
<name>A0A1V1V3Z2_PHODP</name>
<comment type="subcellular location">
    <subcellularLocation>
        <location evidence="2">Periplasm</location>
    </subcellularLocation>
</comment>
<dbReference type="Gene3D" id="3.90.55.10">
    <property type="entry name" value="Dimethylsulfoxide Reductase, domain 3"/>
    <property type="match status" value="1"/>
</dbReference>
<organism evidence="13 15">
    <name type="scientific">Photobacterium damsela subsp. piscicida</name>
    <name type="common">Pasteurella piscicida</name>
    <dbReference type="NCBI Taxonomy" id="38294"/>
    <lineage>
        <taxon>Bacteria</taxon>
        <taxon>Pseudomonadati</taxon>
        <taxon>Pseudomonadota</taxon>
        <taxon>Gammaproteobacteria</taxon>
        <taxon>Vibrionales</taxon>
        <taxon>Vibrionaceae</taxon>
        <taxon>Photobacterium</taxon>
    </lineage>
</organism>
<keyword evidence="7" id="KW-0732">Signal</keyword>
<dbReference type="Pfam" id="PF18364">
    <property type="entry name" value="Molybdopterin_N"/>
    <property type="match status" value="1"/>
</dbReference>
<evidence type="ECO:0000256" key="8">
    <source>
        <dbReference type="ARBA" id="ARBA00022764"/>
    </source>
</evidence>
<dbReference type="InterPro" id="IPR036909">
    <property type="entry name" value="Cyt_c-like_dom_sf"/>
</dbReference>
<dbReference type="SUPFAM" id="SSF53706">
    <property type="entry name" value="Formate dehydrogenase/DMSO reductase, domains 1-3"/>
    <property type="match status" value="1"/>
</dbReference>
<dbReference type="Pfam" id="PF01568">
    <property type="entry name" value="Molydop_binding"/>
    <property type="match status" value="1"/>
</dbReference>
<proteinExistence type="inferred from homology"/>
<evidence type="ECO:0000313" key="15">
    <source>
        <dbReference type="Proteomes" id="UP000218676"/>
    </source>
</evidence>
<dbReference type="Pfam" id="PF00384">
    <property type="entry name" value="Molybdopterin"/>
    <property type="match status" value="1"/>
</dbReference>
<evidence type="ECO:0000259" key="12">
    <source>
        <dbReference type="Pfam" id="PF18364"/>
    </source>
</evidence>
<dbReference type="GO" id="GO:0009061">
    <property type="term" value="P:anaerobic respiration"/>
    <property type="evidence" value="ECO:0007669"/>
    <property type="project" value="TreeGrafter"/>
</dbReference>
<reference evidence="14 16" key="3">
    <citation type="submission" date="2020-09" db="EMBL/GenBank/DDBJ databases">
        <title>Complete, closed and curated genome sequences of Photobacterium damselae subsp. piscicida isolates from Australia indicate localised evolution and additional plasmid-borne pathogenicity mechanisms.</title>
        <authorList>
            <person name="Baseggio L."/>
            <person name="Silayeva O."/>
            <person name="Buller N."/>
            <person name="Landos M."/>
            <person name="Engelstaedter J."/>
            <person name="Barnes A.C."/>
        </authorList>
    </citation>
    <scope>NUCLEOTIDE SEQUENCE [LARGE SCALE GENOMIC DNA]</scope>
    <source>
        <strain evidence="14 16">AS-16-0540-1</strain>
    </source>
</reference>
<dbReference type="GO" id="GO:0020037">
    <property type="term" value="F:heme binding"/>
    <property type="evidence" value="ECO:0007669"/>
    <property type="project" value="InterPro"/>
</dbReference>
<evidence type="ECO:0000313" key="16">
    <source>
        <dbReference type="Proteomes" id="UP000516656"/>
    </source>
</evidence>
<dbReference type="GO" id="GO:0043546">
    <property type="term" value="F:molybdopterin cofactor binding"/>
    <property type="evidence" value="ECO:0007669"/>
    <property type="project" value="InterPro"/>
</dbReference>
<dbReference type="Proteomes" id="UP000516656">
    <property type="component" value="Chromosome 1"/>
</dbReference>
<evidence type="ECO:0000259" key="11">
    <source>
        <dbReference type="Pfam" id="PF01568"/>
    </source>
</evidence>
<dbReference type="GO" id="GO:0050626">
    <property type="term" value="F:trimethylamine-N-oxide reductase (cytochrome c) activity"/>
    <property type="evidence" value="ECO:0007669"/>
    <property type="project" value="UniProtKB-EC"/>
</dbReference>
<dbReference type="Gene3D" id="2.40.40.20">
    <property type="match status" value="1"/>
</dbReference>